<evidence type="ECO:0000256" key="2">
    <source>
        <dbReference type="ARBA" id="ARBA00005985"/>
    </source>
</evidence>
<comment type="caution">
    <text evidence="8">The sequence shown here is derived from an EMBL/GenBank/DDBJ whole genome shotgun (WGS) entry which is preliminary data.</text>
</comment>
<protein>
    <submittedName>
        <fullName evidence="8">Naringenin 8-dimethylallyltransferase 1 protein</fullName>
    </submittedName>
</protein>
<dbReference type="PANTHER" id="PTHR43009">
    <property type="entry name" value="HOMOGENTISATE SOLANESYLTRANSFERASE, CHLOROPLASTIC"/>
    <property type="match status" value="1"/>
</dbReference>
<evidence type="ECO:0000256" key="6">
    <source>
        <dbReference type="ARBA" id="ARBA00023136"/>
    </source>
</evidence>
<feature type="transmembrane region" description="Helical" evidence="7">
    <location>
        <begin position="346"/>
        <end position="368"/>
    </location>
</feature>
<proteinExistence type="inferred from homology"/>
<dbReference type="GO" id="GO:0004659">
    <property type="term" value="F:prenyltransferase activity"/>
    <property type="evidence" value="ECO:0007669"/>
    <property type="project" value="InterPro"/>
</dbReference>
<dbReference type="Proteomes" id="UP000245207">
    <property type="component" value="Unassembled WGS sequence"/>
</dbReference>
<feature type="transmembrane region" description="Helical" evidence="7">
    <location>
        <begin position="456"/>
        <end position="478"/>
    </location>
</feature>
<keyword evidence="9" id="KW-1185">Reference proteome</keyword>
<evidence type="ECO:0000313" key="8">
    <source>
        <dbReference type="EMBL" id="PWA63991.1"/>
    </source>
</evidence>
<gene>
    <name evidence="8" type="ORF">CTI12_AA329360</name>
</gene>
<dbReference type="InterPro" id="IPR044878">
    <property type="entry name" value="UbiA_sf"/>
</dbReference>
<dbReference type="InterPro" id="IPR000537">
    <property type="entry name" value="UbiA_prenyltransferase"/>
</dbReference>
<feature type="transmembrane region" description="Helical" evidence="7">
    <location>
        <begin position="238"/>
        <end position="260"/>
    </location>
</feature>
<dbReference type="InterPro" id="IPR044502">
    <property type="entry name" value="AtHST-like"/>
</dbReference>
<evidence type="ECO:0000256" key="3">
    <source>
        <dbReference type="ARBA" id="ARBA00022679"/>
    </source>
</evidence>
<feature type="transmembrane region" description="Helical" evidence="7">
    <location>
        <begin position="139"/>
        <end position="156"/>
    </location>
</feature>
<keyword evidence="5 7" id="KW-1133">Transmembrane helix</keyword>
<feature type="transmembrane region" description="Helical" evidence="7">
    <location>
        <begin position="162"/>
        <end position="180"/>
    </location>
</feature>
<dbReference type="AlphaFoldDB" id="A0A2U1MRU6"/>
<dbReference type="Gene3D" id="1.10.357.140">
    <property type="entry name" value="UbiA prenyltransferase"/>
    <property type="match status" value="1"/>
</dbReference>
<evidence type="ECO:0000256" key="4">
    <source>
        <dbReference type="ARBA" id="ARBA00022692"/>
    </source>
</evidence>
<keyword evidence="3 8" id="KW-0808">Transferase</keyword>
<evidence type="ECO:0000313" key="9">
    <source>
        <dbReference type="Proteomes" id="UP000245207"/>
    </source>
</evidence>
<dbReference type="STRING" id="35608.A0A2U1MRU6"/>
<evidence type="ECO:0000256" key="7">
    <source>
        <dbReference type="SAM" id="Phobius"/>
    </source>
</evidence>
<organism evidence="8 9">
    <name type="scientific">Artemisia annua</name>
    <name type="common">Sweet wormwood</name>
    <dbReference type="NCBI Taxonomy" id="35608"/>
    <lineage>
        <taxon>Eukaryota</taxon>
        <taxon>Viridiplantae</taxon>
        <taxon>Streptophyta</taxon>
        <taxon>Embryophyta</taxon>
        <taxon>Tracheophyta</taxon>
        <taxon>Spermatophyta</taxon>
        <taxon>Magnoliopsida</taxon>
        <taxon>eudicotyledons</taxon>
        <taxon>Gunneridae</taxon>
        <taxon>Pentapetalae</taxon>
        <taxon>asterids</taxon>
        <taxon>campanulids</taxon>
        <taxon>Asterales</taxon>
        <taxon>Asteraceae</taxon>
        <taxon>Asteroideae</taxon>
        <taxon>Anthemideae</taxon>
        <taxon>Artemisiinae</taxon>
        <taxon>Artemisia</taxon>
    </lineage>
</organism>
<dbReference type="EMBL" id="PKPP01004515">
    <property type="protein sequence ID" value="PWA63991.1"/>
    <property type="molecule type" value="Genomic_DNA"/>
</dbReference>
<dbReference type="OrthoDB" id="434972at2759"/>
<feature type="transmembrane region" description="Helical" evidence="7">
    <location>
        <begin position="414"/>
        <end position="436"/>
    </location>
</feature>
<dbReference type="PANTHER" id="PTHR43009:SF9">
    <property type="entry name" value="HOMOGENTISATE PHYTYLTRANSFERASE"/>
    <property type="match status" value="1"/>
</dbReference>
<name>A0A2U1MRU6_ARTAN</name>
<feature type="transmembrane region" description="Helical" evidence="7">
    <location>
        <begin position="210"/>
        <end position="232"/>
    </location>
</feature>
<accession>A0A2U1MRU6</accession>
<dbReference type="GO" id="GO:0031969">
    <property type="term" value="C:chloroplast membrane"/>
    <property type="evidence" value="ECO:0007669"/>
    <property type="project" value="UniProtKB-SubCell"/>
</dbReference>
<feature type="transmembrane region" description="Helical" evidence="7">
    <location>
        <begin position="305"/>
        <end position="325"/>
    </location>
</feature>
<evidence type="ECO:0000256" key="5">
    <source>
        <dbReference type="ARBA" id="ARBA00022989"/>
    </source>
</evidence>
<dbReference type="CDD" id="cd13960">
    <property type="entry name" value="PT_UbiA_HPT1"/>
    <property type="match status" value="1"/>
</dbReference>
<keyword evidence="6 7" id="KW-0472">Membrane</keyword>
<evidence type="ECO:0000256" key="1">
    <source>
        <dbReference type="ARBA" id="ARBA00004508"/>
    </source>
</evidence>
<comment type="subcellular location">
    <subcellularLocation>
        <location evidence="1">Plastid</location>
        <location evidence="1">Chloroplast membrane</location>
        <topology evidence="1">Multi-pass membrane protein</topology>
    </subcellularLocation>
</comment>
<sequence>MSSEQSRSTQKRYKGMHCLDLYKYCTYEHILCTDRRVLMEAISSSCRLRVASGIGYNSFRTCNIKKSCTNFKYQPKHLNFHIQNVYRPFVPFPSCNLKYDVNGAQASNKFPTYRIQGSTTVVESALKAMDILLKFSRPYAVMATVLSVFSTSFLAVERLSDLSSLFFIKILQAIFAGIFMQMYVCGFNEICDIEIDKINKPYLPLASGELSMNTAIIVTSLSAIMSLSIVWVSGSWPLFWGLFFWFLIGTAYSANVLPLLRWKRFPYTAVLYMINSRALAVPFGYYAHVQDAIHEGVIYLSTRHIFSVAMLLVFSVVLILFKDIPDIKGDEMHGIKSLASQLGPELMFWSCIWLLGIAYGVAIMIGATSSSICSKYVTISGHMATIVALWLRAKSVDTKSMASISSMYLFLWKLFYVEYLLLPLILGHMATIVALWVRAKSVDTKSMASISSMYLFLWKLFYVEYLLLPLGIFPFINAHNNLFKVQSRSIAFNMGIIQPITILYQKNNRVE</sequence>
<dbReference type="Pfam" id="PF01040">
    <property type="entry name" value="UbiA"/>
    <property type="match status" value="1"/>
</dbReference>
<keyword evidence="4 7" id="KW-0812">Transmembrane</keyword>
<feature type="transmembrane region" description="Helical" evidence="7">
    <location>
        <begin position="267"/>
        <end position="285"/>
    </location>
</feature>
<comment type="similarity">
    <text evidence="2">Belongs to the UbiA prenyltransferase family.</text>
</comment>
<reference evidence="8 9" key="1">
    <citation type="journal article" date="2018" name="Mol. Plant">
        <title>The genome of Artemisia annua provides insight into the evolution of Asteraceae family and artemisinin biosynthesis.</title>
        <authorList>
            <person name="Shen Q."/>
            <person name="Zhang L."/>
            <person name="Liao Z."/>
            <person name="Wang S."/>
            <person name="Yan T."/>
            <person name="Shi P."/>
            <person name="Liu M."/>
            <person name="Fu X."/>
            <person name="Pan Q."/>
            <person name="Wang Y."/>
            <person name="Lv Z."/>
            <person name="Lu X."/>
            <person name="Zhang F."/>
            <person name="Jiang W."/>
            <person name="Ma Y."/>
            <person name="Chen M."/>
            <person name="Hao X."/>
            <person name="Li L."/>
            <person name="Tang Y."/>
            <person name="Lv G."/>
            <person name="Zhou Y."/>
            <person name="Sun X."/>
            <person name="Brodelius P.E."/>
            <person name="Rose J.K.C."/>
            <person name="Tang K."/>
        </authorList>
    </citation>
    <scope>NUCLEOTIDE SEQUENCE [LARGE SCALE GENOMIC DNA]</scope>
    <source>
        <strain evidence="9">cv. Huhao1</strain>
        <tissue evidence="8">Leaf</tissue>
    </source>
</reference>